<dbReference type="PANTHER" id="PTHR43229:SF2">
    <property type="entry name" value="NODULATION PROTEIN J"/>
    <property type="match status" value="1"/>
</dbReference>
<evidence type="ECO:0000256" key="6">
    <source>
        <dbReference type="RuleBase" id="RU361157"/>
    </source>
</evidence>
<dbReference type="PIRSF" id="PIRSF006648">
    <property type="entry name" value="DrrB"/>
    <property type="match status" value="1"/>
</dbReference>
<dbReference type="PROSITE" id="PS51012">
    <property type="entry name" value="ABC_TM2"/>
    <property type="match status" value="1"/>
</dbReference>
<dbReference type="InterPro" id="IPR047817">
    <property type="entry name" value="ABC2_TM_bact-type"/>
</dbReference>
<keyword evidence="6" id="KW-1003">Cell membrane</keyword>
<evidence type="ECO:0000256" key="1">
    <source>
        <dbReference type="ARBA" id="ARBA00004141"/>
    </source>
</evidence>
<proteinExistence type="inferred from homology"/>
<accession>A0A7K3M0T5</accession>
<dbReference type="InterPro" id="IPR051784">
    <property type="entry name" value="Nod_factor_ABC_transporter"/>
</dbReference>
<dbReference type="AlphaFoldDB" id="A0A7K3M0T5"/>
<keyword evidence="6" id="KW-0813">Transport</keyword>
<feature type="transmembrane region" description="Helical" evidence="6">
    <location>
        <begin position="26"/>
        <end position="48"/>
    </location>
</feature>
<dbReference type="GO" id="GO:0046677">
    <property type="term" value="P:response to antibiotic"/>
    <property type="evidence" value="ECO:0007669"/>
    <property type="project" value="UniProtKB-KW"/>
</dbReference>
<evidence type="ECO:0000256" key="5">
    <source>
        <dbReference type="ARBA" id="ARBA00023251"/>
    </source>
</evidence>
<keyword evidence="9" id="KW-1185">Reference proteome</keyword>
<comment type="similarity">
    <text evidence="6">Belongs to the ABC-2 integral membrane protein family.</text>
</comment>
<keyword evidence="4 6" id="KW-0472">Membrane</keyword>
<feature type="transmembrane region" description="Helical" evidence="6">
    <location>
        <begin position="140"/>
        <end position="164"/>
    </location>
</feature>
<feature type="transmembrane region" description="Helical" evidence="6">
    <location>
        <begin position="102"/>
        <end position="128"/>
    </location>
</feature>
<evidence type="ECO:0000256" key="2">
    <source>
        <dbReference type="ARBA" id="ARBA00022692"/>
    </source>
</evidence>
<feature type="transmembrane region" description="Helical" evidence="6">
    <location>
        <begin position="171"/>
        <end position="189"/>
    </location>
</feature>
<keyword evidence="3 6" id="KW-1133">Transmembrane helix</keyword>
<feature type="domain" description="ABC transmembrane type-2" evidence="7">
    <location>
        <begin position="24"/>
        <end position="252"/>
    </location>
</feature>
<dbReference type="Pfam" id="PF01061">
    <property type="entry name" value="ABC2_membrane"/>
    <property type="match status" value="1"/>
</dbReference>
<comment type="subcellular location">
    <subcellularLocation>
        <location evidence="6">Cell membrane</location>
        <topology evidence="6">Multi-pass membrane protein</topology>
    </subcellularLocation>
    <subcellularLocation>
        <location evidence="1">Membrane</location>
        <topology evidence="1">Multi-pass membrane protein</topology>
    </subcellularLocation>
</comment>
<name>A0A7K3M0T5_9ACTN</name>
<evidence type="ECO:0000259" key="7">
    <source>
        <dbReference type="PROSITE" id="PS51012"/>
    </source>
</evidence>
<dbReference type="PANTHER" id="PTHR43229">
    <property type="entry name" value="NODULATION PROTEIN J"/>
    <property type="match status" value="1"/>
</dbReference>
<sequence length="255" mass="27296">MGWSVGDSIVLIGRSMRHSLRAPDSLLIGVALPVLLLLLFTYVFGGAIEAGIAHSDYIDYVVPGVILLTAGFAAGQTAAGITNDMTTGVIDRFRSLPINNWIVVLGHVVASMVRNLVSTTLVIVVALLMGFSPTASLLEWLGAIGMIILFILMMTFVAVMFGLLAKSVDAAFGFSFFIVFLPYVSSAFVPTETMPSVLHGFAEHQPLTPIIETVRGLLMGMPIGDSAWQGVLWCVAILAVVIPISGRLFRRRTAS</sequence>
<feature type="transmembrane region" description="Helical" evidence="6">
    <location>
        <begin position="227"/>
        <end position="249"/>
    </location>
</feature>
<evidence type="ECO:0000256" key="3">
    <source>
        <dbReference type="ARBA" id="ARBA00022989"/>
    </source>
</evidence>
<protein>
    <recommendedName>
        <fullName evidence="6">Transport permease protein</fullName>
    </recommendedName>
</protein>
<dbReference type="EMBL" id="WLZY01000001">
    <property type="protein sequence ID" value="NDL56058.1"/>
    <property type="molecule type" value="Genomic_DNA"/>
</dbReference>
<keyword evidence="5" id="KW-0046">Antibiotic resistance</keyword>
<feature type="transmembrane region" description="Helical" evidence="6">
    <location>
        <begin position="60"/>
        <end position="81"/>
    </location>
</feature>
<dbReference type="GO" id="GO:0140359">
    <property type="term" value="F:ABC-type transporter activity"/>
    <property type="evidence" value="ECO:0007669"/>
    <property type="project" value="InterPro"/>
</dbReference>
<dbReference type="InterPro" id="IPR000412">
    <property type="entry name" value="ABC_2_transport"/>
</dbReference>
<evidence type="ECO:0000313" key="9">
    <source>
        <dbReference type="Proteomes" id="UP000460435"/>
    </source>
</evidence>
<evidence type="ECO:0000256" key="4">
    <source>
        <dbReference type="ARBA" id="ARBA00023136"/>
    </source>
</evidence>
<dbReference type="Proteomes" id="UP000460435">
    <property type="component" value="Unassembled WGS sequence"/>
</dbReference>
<comment type="caution">
    <text evidence="8">The sequence shown here is derived from an EMBL/GenBank/DDBJ whole genome shotgun (WGS) entry which is preliminary data.</text>
</comment>
<gene>
    <name evidence="8" type="ORF">F7O44_03115</name>
</gene>
<keyword evidence="2 6" id="KW-0812">Transmembrane</keyword>
<dbReference type="InterPro" id="IPR013525">
    <property type="entry name" value="ABC2_TM"/>
</dbReference>
<dbReference type="GO" id="GO:0043190">
    <property type="term" value="C:ATP-binding cassette (ABC) transporter complex"/>
    <property type="evidence" value="ECO:0007669"/>
    <property type="project" value="InterPro"/>
</dbReference>
<organism evidence="8 9">
    <name type="scientific">Phytoactinopolyspora mesophila</name>
    <dbReference type="NCBI Taxonomy" id="2650750"/>
    <lineage>
        <taxon>Bacteria</taxon>
        <taxon>Bacillati</taxon>
        <taxon>Actinomycetota</taxon>
        <taxon>Actinomycetes</taxon>
        <taxon>Jiangellales</taxon>
        <taxon>Jiangellaceae</taxon>
        <taxon>Phytoactinopolyspora</taxon>
    </lineage>
</organism>
<reference evidence="8 9" key="1">
    <citation type="submission" date="2019-11" db="EMBL/GenBank/DDBJ databases">
        <authorList>
            <person name="Li X.-J."/>
            <person name="Feng X.-M."/>
        </authorList>
    </citation>
    <scope>NUCLEOTIDE SEQUENCE [LARGE SCALE GENOMIC DNA]</scope>
    <source>
        <strain evidence="8 9">XMNu-373</strain>
    </source>
</reference>
<evidence type="ECO:0000313" key="8">
    <source>
        <dbReference type="EMBL" id="NDL56058.1"/>
    </source>
</evidence>